<evidence type="ECO:0000313" key="1">
    <source>
        <dbReference type="Proteomes" id="UP000790787"/>
    </source>
</evidence>
<gene>
    <name evidence="2" type="primary">LOC142173877</name>
</gene>
<proteinExistence type="predicted"/>
<dbReference type="RefSeq" id="XP_075095897.1">
    <property type="nucleotide sequence ID" value="XM_075239796.1"/>
</dbReference>
<reference evidence="1" key="1">
    <citation type="journal article" date="2014" name="Nat. Commun.">
        <title>The tobacco genome sequence and its comparison with those of tomato and potato.</title>
        <authorList>
            <person name="Sierro N."/>
            <person name="Battey J.N."/>
            <person name="Ouadi S."/>
            <person name="Bakaher N."/>
            <person name="Bovet L."/>
            <person name="Willig A."/>
            <person name="Goepfert S."/>
            <person name="Peitsch M.C."/>
            <person name="Ivanov N.V."/>
        </authorList>
    </citation>
    <scope>NUCLEOTIDE SEQUENCE [LARGE SCALE GENOMIC DNA]</scope>
</reference>
<name>A0AC58TFC8_TOBAC</name>
<dbReference type="Proteomes" id="UP000790787">
    <property type="component" value="Chromosome 19"/>
</dbReference>
<evidence type="ECO:0000313" key="2">
    <source>
        <dbReference type="RefSeq" id="XP_075095897.1"/>
    </source>
</evidence>
<organism evidence="1 2">
    <name type="scientific">Nicotiana tabacum</name>
    <name type="common">Common tobacco</name>
    <dbReference type="NCBI Taxonomy" id="4097"/>
    <lineage>
        <taxon>Eukaryota</taxon>
        <taxon>Viridiplantae</taxon>
        <taxon>Streptophyta</taxon>
        <taxon>Embryophyta</taxon>
        <taxon>Tracheophyta</taxon>
        <taxon>Spermatophyta</taxon>
        <taxon>Magnoliopsida</taxon>
        <taxon>eudicotyledons</taxon>
        <taxon>Gunneridae</taxon>
        <taxon>Pentapetalae</taxon>
        <taxon>asterids</taxon>
        <taxon>lamiids</taxon>
        <taxon>Solanales</taxon>
        <taxon>Solanaceae</taxon>
        <taxon>Nicotianoideae</taxon>
        <taxon>Nicotianeae</taxon>
        <taxon>Nicotiana</taxon>
    </lineage>
</organism>
<reference evidence="2" key="2">
    <citation type="submission" date="2025-08" db="UniProtKB">
        <authorList>
            <consortium name="RefSeq"/>
        </authorList>
    </citation>
    <scope>IDENTIFICATION</scope>
    <source>
        <tissue evidence="2">Leaf</tissue>
    </source>
</reference>
<accession>A0AC58TFC8</accession>
<keyword evidence="1" id="KW-1185">Reference proteome</keyword>
<protein>
    <submittedName>
        <fullName evidence="2">WAT1-related protein At1g25270-like</fullName>
    </submittedName>
</protein>
<sequence length="327" mass="36102">MVVVALLLGGNILLSKVATEDGMSVRIMVVYRWIFSAAFLGPVALVVEWRRRPNITWAFLLQAFISGLLGGSLFCNLFYASIELTSPVFVSAIDNLVPAMTIVIAILFRSEKLSLHKVSGKAKSLGTIICVTGAMVMTFYKGRQLPMWSFKIHFLHHTTTTGSHEKLQSGNSFSLGIILALRSSFCYALWTVLLEKIGNDYPCHYSSAAWMSLMGAIQSTIFALCFDHESNQWKLGWSIRLFIVLYMGVLGSGIVVILMTWCSQKRGPLFVSIFNPMTLIFVALASAMFLDEAVYVGSVIGGGLIIAGLYLVLWGKEKDVSRSRSIK</sequence>